<dbReference type="Proteomes" id="UP001048763">
    <property type="component" value="Unassembled WGS sequence"/>
</dbReference>
<reference evidence="1" key="1">
    <citation type="submission" date="2021-06" db="EMBL/GenBank/DDBJ databases">
        <title>Updating the genus Pseudomonas: Description of 43 new species and partition of the Pseudomonas putida group.</title>
        <authorList>
            <person name="Girard L."/>
            <person name="Lood C."/>
            <person name="Vandamme P."/>
            <person name="Rokni-Zadeh H."/>
            <person name="Van Noort V."/>
            <person name="Hofte M."/>
            <person name="Lavigne R."/>
            <person name="De Mot R."/>
        </authorList>
    </citation>
    <scope>NUCLEOTIDE SEQUENCE</scope>
    <source>
        <strain evidence="1">SWRI88</strain>
    </source>
</reference>
<evidence type="ECO:0000313" key="1">
    <source>
        <dbReference type="EMBL" id="MBV4546480.1"/>
    </source>
</evidence>
<protein>
    <submittedName>
        <fullName evidence="1">Uncharacterized protein</fullName>
    </submittedName>
</protein>
<organism evidence="1 2">
    <name type="scientific">Pseudomonas triticicola</name>
    <dbReference type="NCBI Taxonomy" id="2842345"/>
    <lineage>
        <taxon>Bacteria</taxon>
        <taxon>Pseudomonadati</taxon>
        <taxon>Pseudomonadota</taxon>
        <taxon>Gammaproteobacteria</taxon>
        <taxon>Pseudomonadales</taxon>
        <taxon>Pseudomonadaceae</taxon>
        <taxon>Pseudomonas</taxon>
    </lineage>
</organism>
<keyword evidence="2" id="KW-1185">Reference proteome</keyword>
<dbReference type="EMBL" id="JAHSTX010000001">
    <property type="protein sequence ID" value="MBV4546480.1"/>
    <property type="molecule type" value="Genomic_DNA"/>
</dbReference>
<name>A0ABS6RKP7_9PSED</name>
<proteinExistence type="predicted"/>
<comment type="caution">
    <text evidence="1">The sequence shown here is derived from an EMBL/GenBank/DDBJ whole genome shotgun (WGS) entry which is preliminary data.</text>
</comment>
<gene>
    <name evidence="1" type="ORF">KVG85_10200</name>
</gene>
<sequence length="66" mass="6973">MNLFAIGQRLDQQTACGIALVFGNQFATVVAELGFLQQLAVQVVLVRGAAAVEAGFLLDQAVRVVI</sequence>
<evidence type="ECO:0000313" key="2">
    <source>
        <dbReference type="Proteomes" id="UP001048763"/>
    </source>
</evidence>
<accession>A0ABS6RKP7</accession>